<dbReference type="Ensembl" id="ENSAZOT00000018653.1">
    <property type="protein sequence ID" value="ENSAZOP00000017356.1"/>
    <property type="gene ID" value="ENSAZOG00000011297.1"/>
</dbReference>
<dbReference type="PANTHER" id="PTHR38537">
    <property type="entry name" value="JITTERBUG, ISOFORM N"/>
    <property type="match status" value="1"/>
</dbReference>
<dbReference type="AlphaFoldDB" id="A0A8B9ZUM9"/>
<dbReference type="GO" id="GO:0051015">
    <property type="term" value="F:actin filament binding"/>
    <property type="evidence" value="ECO:0007669"/>
    <property type="project" value="InterPro"/>
</dbReference>
<feature type="compositionally biased region" description="Basic and acidic residues" evidence="2">
    <location>
        <begin position="45"/>
        <end position="56"/>
    </location>
</feature>
<dbReference type="GO" id="GO:0030036">
    <property type="term" value="P:actin cytoskeleton organization"/>
    <property type="evidence" value="ECO:0007669"/>
    <property type="project" value="InterPro"/>
</dbReference>
<evidence type="ECO:0000256" key="1">
    <source>
        <dbReference type="ARBA" id="ARBA00022737"/>
    </source>
</evidence>
<dbReference type="Proteomes" id="UP000694549">
    <property type="component" value="Unplaced"/>
</dbReference>
<evidence type="ECO:0000256" key="2">
    <source>
        <dbReference type="SAM" id="MobiDB-lite"/>
    </source>
</evidence>
<feature type="region of interest" description="Disordered" evidence="2">
    <location>
        <begin position="1"/>
        <end position="57"/>
    </location>
</feature>
<reference evidence="3" key="2">
    <citation type="submission" date="2025-09" db="UniProtKB">
        <authorList>
            <consortium name="Ensembl"/>
        </authorList>
    </citation>
    <scope>IDENTIFICATION</scope>
</reference>
<proteinExistence type="predicted"/>
<name>A0A8B9ZUM9_9AVES</name>
<feature type="compositionally biased region" description="Gly residues" evidence="2">
    <location>
        <begin position="10"/>
        <end position="23"/>
    </location>
</feature>
<accession>A0A8B9ZUM9</accession>
<protein>
    <recommendedName>
        <fullName evidence="5">Calponin-homology (CH) domain-containing protein</fullName>
    </recommendedName>
</protein>
<reference evidence="3" key="1">
    <citation type="submission" date="2025-08" db="UniProtKB">
        <authorList>
            <consortium name="Ensembl"/>
        </authorList>
    </citation>
    <scope>IDENTIFICATION</scope>
</reference>
<dbReference type="InterPro" id="IPR036872">
    <property type="entry name" value="CH_dom_sf"/>
</dbReference>
<evidence type="ECO:0000313" key="4">
    <source>
        <dbReference type="Proteomes" id="UP000694549"/>
    </source>
</evidence>
<dbReference type="InterPro" id="IPR044801">
    <property type="entry name" value="Filamin"/>
</dbReference>
<organism evidence="3 4">
    <name type="scientific">Anas zonorhyncha</name>
    <name type="common">Eastern spot-billed duck</name>
    <dbReference type="NCBI Taxonomy" id="75864"/>
    <lineage>
        <taxon>Eukaryota</taxon>
        <taxon>Metazoa</taxon>
        <taxon>Chordata</taxon>
        <taxon>Craniata</taxon>
        <taxon>Vertebrata</taxon>
        <taxon>Euteleostomi</taxon>
        <taxon>Archelosauria</taxon>
        <taxon>Archosauria</taxon>
        <taxon>Dinosauria</taxon>
        <taxon>Saurischia</taxon>
        <taxon>Theropoda</taxon>
        <taxon>Coelurosauria</taxon>
        <taxon>Aves</taxon>
        <taxon>Neognathae</taxon>
        <taxon>Galloanserae</taxon>
        <taxon>Anseriformes</taxon>
        <taxon>Anatidae</taxon>
        <taxon>Anatinae</taxon>
        <taxon>Anas</taxon>
    </lineage>
</organism>
<keyword evidence="4" id="KW-1185">Reference proteome</keyword>
<dbReference type="InterPro" id="IPR001589">
    <property type="entry name" value="Actinin_actin-bd_CS"/>
</dbReference>
<dbReference type="PANTHER" id="PTHR38537:SF7">
    <property type="entry name" value="FILAMIN-B"/>
    <property type="match status" value="1"/>
</dbReference>
<dbReference type="Gene3D" id="1.10.418.10">
    <property type="entry name" value="Calponin-like domain"/>
    <property type="match status" value="1"/>
</dbReference>
<dbReference type="PROSITE" id="PS00019">
    <property type="entry name" value="ACTININ_1"/>
    <property type="match status" value="1"/>
</dbReference>
<sequence>MSAPSWARSSGGGGGGGGGGTRGGTPKSQAKPPGDPPQGDAEMPATEKDLAEDAPWKRIQQNTFTRWCNEHLKGVHKRMQLENVSVALDFLERENIKLVSIGKGG</sequence>
<evidence type="ECO:0000313" key="3">
    <source>
        <dbReference type="Ensembl" id="ENSAZOP00000017356.1"/>
    </source>
</evidence>
<evidence type="ECO:0008006" key="5">
    <source>
        <dbReference type="Google" id="ProtNLM"/>
    </source>
</evidence>
<keyword evidence="1" id="KW-0677">Repeat</keyword>
<dbReference type="SUPFAM" id="SSF47576">
    <property type="entry name" value="Calponin-homology domain, CH-domain"/>
    <property type="match status" value="1"/>
</dbReference>